<proteinExistence type="predicted"/>
<sequence>MTEQLVFVTYNITPEQWADFSLTADFPPEVKAVPHPNQQIDPNPPYVLVHSQSQADFARKGQIAKSVESEFAGASYSDRYTFLDRVSAPPNKRVTPDFMILLDEESA</sequence>
<organism evidence="1 2">
    <name type="scientific">Setomelanomma holmii</name>
    <dbReference type="NCBI Taxonomy" id="210430"/>
    <lineage>
        <taxon>Eukaryota</taxon>
        <taxon>Fungi</taxon>
        <taxon>Dikarya</taxon>
        <taxon>Ascomycota</taxon>
        <taxon>Pezizomycotina</taxon>
        <taxon>Dothideomycetes</taxon>
        <taxon>Pleosporomycetidae</taxon>
        <taxon>Pleosporales</taxon>
        <taxon>Pleosporineae</taxon>
        <taxon>Phaeosphaeriaceae</taxon>
        <taxon>Setomelanomma</taxon>
    </lineage>
</organism>
<evidence type="ECO:0000313" key="2">
    <source>
        <dbReference type="Proteomes" id="UP000799777"/>
    </source>
</evidence>
<dbReference type="EMBL" id="ML978239">
    <property type="protein sequence ID" value="KAF2026626.1"/>
    <property type="molecule type" value="Genomic_DNA"/>
</dbReference>
<dbReference type="Proteomes" id="UP000799777">
    <property type="component" value="Unassembled WGS sequence"/>
</dbReference>
<gene>
    <name evidence="1" type="ORF">EK21DRAFT_115575</name>
</gene>
<name>A0A9P4LHB9_9PLEO</name>
<dbReference type="OrthoDB" id="3914127at2759"/>
<keyword evidence="2" id="KW-1185">Reference proteome</keyword>
<protein>
    <submittedName>
        <fullName evidence="1">Uncharacterized protein</fullName>
    </submittedName>
</protein>
<dbReference type="AlphaFoldDB" id="A0A9P4LHB9"/>
<accession>A0A9P4LHB9</accession>
<comment type="caution">
    <text evidence="1">The sequence shown here is derived from an EMBL/GenBank/DDBJ whole genome shotgun (WGS) entry which is preliminary data.</text>
</comment>
<evidence type="ECO:0000313" key="1">
    <source>
        <dbReference type="EMBL" id="KAF2026626.1"/>
    </source>
</evidence>
<reference evidence="1" key="1">
    <citation type="journal article" date="2020" name="Stud. Mycol.">
        <title>101 Dothideomycetes genomes: a test case for predicting lifestyles and emergence of pathogens.</title>
        <authorList>
            <person name="Haridas S."/>
            <person name="Albert R."/>
            <person name="Binder M."/>
            <person name="Bloem J."/>
            <person name="Labutti K."/>
            <person name="Salamov A."/>
            <person name="Andreopoulos B."/>
            <person name="Baker S."/>
            <person name="Barry K."/>
            <person name="Bills G."/>
            <person name="Bluhm B."/>
            <person name="Cannon C."/>
            <person name="Castanera R."/>
            <person name="Culley D."/>
            <person name="Daum C."/>
            <person name="Ezra D."/>
            <person name="Gonzalez J."/>
            <person name="Henrissat B."/>
            <person name="Kuo A."/>
            <person name="Liang C."/>
            <person name="Lipzen A."/>
            <person name="Lutzoni F."/>
            <person name="Magnuson J."/>
            <person name="Mondo S."/>
            <person name="Nolan M."/>
            <person name="Ohm R."/>
            <person name="Pangilinan J."/>
            <person name="Park H.-J."/>
            <person name="Ramirez L."/>
            <person name="Alfaro M."/>
            <person name="Sun H."/>
            <person name="Tritt A."/>
            <person name="Yoshinaga Y."/>
            <person name="Zwiers L.-H."/>
            <person name="Turgeon B."/>
            <person name="Goodwin S."/>
            <person name="Spatafora J."/>
            <person name="Crous P."/>
            <person name="Grigoriev I."/>
        </authorList>
    </citation>
    <scope>NUCLEOTIDE SEQUENCE</scope>
    <source>
        <strain evidence="1">CBS 110217</strain>
    </source>
</reference>